<sequence>MATTSFPTFVMFLDSKDTELKEWYKERIQQHNASIRTDPYPNSGFDLATPNYITVPSTVSSTKLITLVKGKMLRSESNVCMGYYMYPRSSISKIPLILSNHVGIIDSGYRGSLTGMFRNLESFEYTIKKYDRLLQVCTGTLEPFLVEMVDSEEELGETSRGSGGFGSTGK</sequence>
<dbReference type="GO" id="GO:0046081">
    <property type="term" value="P:dUTP catabolic process"/>
    <property type="evidence" value="ECO:0007669"/>
    <property type="project" value="InterPro"/>
</dbReference>
<evidence type="ECO:0000259" key="5">
    <source>
        <dbReference type="Pfam" id="PF00692"/>
    </source>
</evidence>
<dbReference type="InterPro" id="IPR033704">
    <property type="entry name" value="dUTPase_trimeric"/>
</dbReference>
<dbReference type="InterPro" id="IPR008181">
    <property type="entry name" value="dUTPase"/>
</dbReference>
<dbReference type="EMBL" id="MN739453">
    <property type="protein sequence ID" value="QHT05401.1"/>
    <property type="molecule type" value="Genomic_DNA"/>
</dbReference>
<evidence type="ECO:0000256" key="3">
    <source>
        <dbReference type="ARBA" id="ARBA00022801"/>
    </source>
</evidence>
<dbReference type="AlphaFoldDB" id="A0A6C0CLQ9"/>
<dbReference type="GO" id="GO:0006226">
    <property type="term" value="P:dUMP biosynthetic process"/>
    <property type="evidence" value="ECO:0007669"/>
    <property type="project" value="InterPro"/>
</dbReference>
<dbReference type="CDD" id="cd07557">
    <property type="entry name" value="trimeric_dUTPase"/>
    <property type="match status" value="1"/>
</dbReference>
<dbReference type="PANTHER" id="PTHR11241">
    <property type="entry name" value="DEOXYURIDINE 5'-TRIPHOSPHATE NUCLEOTIDOHYDROLASE"/>
    <property type="match status" value="1"/>
</dbReference>
<dbReference type="Pfam" id="PF00692">
    <property type="entry name" value="dUTPase"/>
    <property type="match status" value="1"/>
</dbReference>
<dbReference type="SUPFAM" id="SSF51283">
    <property type="entry name" value="dUTPase-like"/>
    <property type="match status" value="1"/>
</dbReference>
<dbReference type="Gene3D" id="2.70.40.10">
    <property type="match status" value="1"/>
</dbReference>
<evidence type="ECO:0000256" key="2">
    <source>
        <dbReference type="ARBA" id="ARBA00012379"/>
    </source>
</evidence>
<evidence type="ECO:0000256" key="4">
    <source>
        <dbReference type="ARBA" id="ARBA00023080"/>
    </source>
</evidence>
<name>A0A6C0CLQ9_9ZZZZ</name>
<reference evidence="6" key="1">
    <citation type="journal article" date="2020" name="Nature">
        <title>Giant virus diversity and host interactions through global metagenomics.</title>
        <authorList>
            <person name="Schulz F."/>
            <person name="Roux S."/>
            <person name="Paez-Espino D."/>
            <person name="Jungbluth S."/>
            <person name="Walsh D.A."/>
            <person name="Denef V.J."/>
            <person name="McMahon K.D."/>
            <person name="Konstantinidis K.T."/>
            <person name="Eloe-Fadrosh E.A."/>
            <person name="Kyrpides N.C."/>
            <person name="Woyke T."/>
        </authorList>
    </citation>
    <scope>NUCLEOTIDE SEQUENCE</scope>
    <source>
        <strain evidence="6">GVMAG-M-3300021375-17</strain>
    </source>
</reference>
<dbReference type="EC" id="3.6.1.23" evidence="2"/>
<dbReference type="PANTHER" id="PTHR11241:SF0">
    <property type="entry name" value="DEOXYURIDINE 5'-TRIPHOSPHATE NUCLEOTIDOHYDROLASE"/>
    <property type="match status" value="1"/>
</dbReference>
<protein>
    <recommendedName>
        <fullName evidence="2">dUTP diphosphatase</fullName>
        <ecNumber evidence="2">3.6.1.23</ecNumber>
    </recommendedName>
</protein>
<evidence type="ECO:0000256" key="1">
    <source>
        <dbReference type="ARBA" id="ARBA00006581"/>
    </source>
</evidence>
<accession>A0A6C0CLQ9</accession>
<feature type="domain" description="dUTPase-like" evidence="5">
    <location>
        <begin position="42"/>
        <end position="169"/>
    </location>
</feature>
<evidence type="ECO:0000313" key="6">
    <source>
        <dbReference type="EMBL" id="QHT05401.1"/>
    </source>
</evidence>
<proteinExistence type="inferred from homology"/>
<comment type="similarity">
    <text evidence="1">Belongs to the dUTPase family.</text>
</comment>
<dbReference type="InterPro" id="IPR029054">
    <property type="entry name" value="dUTPase-like"/>
</dbReference>
<dbReference type="GO" id="GO:0000287">
    <property type="term" value="F:magnesium ion binding"/>
    <property type="evidence" value="ECO:0007669"/>
    <property type="project" value="InterPro"/>
</dbReference>
<dbReference type="InterPro" id="IPR036157">
    <property type="entry name" value="dUTPase-like_sf"/>
</dbReference>
<dbReference type="GO" id="GO:0004170">
    <property type="term" value="F:dUTP diphosphatase activity"/>
    <property type="evidence" value="ECO:0007669"/>
    <property type="project" value="UniProtKB-EC"/>
</dbReference>
<organism evidence="6">
    <name type="scientific">viral metagenome</name>
    <dbReference type="NCBI Taxonomy" id="1070528"/>
    <lineage>
        <taxon>unclassified sequences</taxon>
        <taxon>metagenomes</taxon>
        <taxon>organismal metagenomes</taxon>
    </lineage>
</organism>
<keyword evidence="3" id="KW-0378">Hydrolase</keyword>
<keyword evidence="4" id="KW-0546">Nucleotide metabolism</keyword>